<name>A0A7S7NX15_PALFE</name>
<dbReference type="KEGG" id="pfer:IRI77_15880"/>
<dbReference type="Proteomes" id="UP000593892">
    <property type="component" value="Chromosome"/>
</dbReference>
<evidence type="ECO:0000313" key="1">
    <source>
        <dbReference type="EMBL" id="QOY91367.1"/>
    </source>
</evidence>
<dbReference type="RefSeq" id="WP_194453021.1">
    <property type="nucleotide sequence ID" value="NZ_CP063849.1"/>
</dbReference>
<keyword evidence="2" id="KW-1185">Reference proteome</keyword>
<organism evidence="1 2">
    <name type="scientific">Paludibaculum fermentans</name>
    <dbReference type="NCBI Taxonomy" id="1473598"/>
    <lineage>
        <taxon>Bacteria</taxon>
        <taxon>Pseudomonadati</taxon>
        <taxon>Acidobacteriota</taxon>
        <taxon>Terriglobia</taxon>
        <taxon>Bryobacterales</taxon>
        <taxon>Bryobacteraceae</taxon>
        <taxon>Paludibaculum</taxon>
    </lineage>
</organism>
<dbReference type="EMBL" id="CP063849">
    <property type="protein sequence ID" value="QOY91367.1"/>
    <property type="molecule type" value="Genomic_DNA"/>
</dbReference>
<dbReference type="AlphaFoldDB" id="A0A7S7NX15"/>
<gene>
    <name evidence="1" type="ORF">IRI77_15880</name>
</gene>
<proteinExistence type="predicted"/>
<evidence type="ECO:0000313" key="2">
    <source>
        <dbReference type="Proteomes" id="UP000593892"/>
    </source>
</evidence>
<sequence length="157" mass="17937">MDIFKPATDGFTPSRHFLQTTSAENALLMGDDSTSVITCIEDQGLYKALRDDVHQHVAPATRLEQHMADSIAEELWRNSRYSLIETTALCVAIERDWESVTQECPSADPAYRTYVAVRDRSARDTSCIRSSQDFEARSWRRSRADLATLRTYRTKSR</sequence>
<accession>A0A7S7NX15</accession>
<protein>
    <submittedName>
        <fullName evidence="1">Uncharacterized protein</fullName>
    </submittedName>
</protein>
<reference evidence="1 2" key="1">
    <citation type="submission" date="2020-10" db="EMBL/GenBank/DDBJ databases">
        <title>Complete genome sequence of Paludibaculum fermentans P105T, a facultatively anaerobic acidobacterium capable of dissimilatory Fe(III) reduction.</title>
        <authorList>
            <person name="Dedysh S.N."/>
            <person name="Beletsky A.V."/>
            <person name="Kulichevskaya I.S."/>
            <person name="Mardanov A.V."/>
            <person name="Ravin N.V."/>
        </authorList>
    </citation>
    <scope>NUCLEOTIDE SEQUENCE [LARGE SCALE GENOMIC DNA]</scope>
    <source>
        <strain evidence="1 2">P105</strain>
    </source>
</reference>